<reference evidence="1" key="2">
    <citation type="journal article" date="2022" name="BMC Genomics">
        <title>Comparative genome analysis of mycobacteria focusing on tRNA and non-coding RNA.</title>
        <authorList>
            <person name="Behra P.R.K."/>
            <person name="Pettersson B.M.F."/>
            <person name="Ramesh M."/>
            <person name="Das S."/>
            <person name="Dasgupta S."/>
            <person name="Kirsebom L.A."/>
        </authorList>
    </citation>
    <scope>NUCLEOTIDE SEQUENCE</scope>
    <source>
        <strain evidence="1">DSM 44838</strain>
    </source>
</reference>
<keyword evidence="2" id="KW-1185">Reference proteome</keyword>
<dbReference type="InterPro" id="IPR036689">
    <property type="entry name" value="ESAT-6-like_sf"/>
</dbReference>
<dbReference type="SUPFAM" id="SSF140453">
    <property type="entry name" value="EsxAB dimer-like"/>
    <property type="match status" value="1"/>
</dbReference>
<dbReference type="Pfam" id="PF06013">
    <property type="entry name" value="WXG100"/>
    <property type="match status" value="1"/>
</dbReference>
<proteinExistence type="predicted"/>
<evidence type="ECO:0000313" key="2">
    <source>
        <dbReference type="Proteomes" id="UP001141629"/>
    </source>
</evidence>
<accession>A0A9X2YJG8</accession>
<dbReference type="AlphaFoldDB" id="A0A9X2YJG8"/>
<reference evidence="1" key="1">
    <citation type="submission" date="2020-07" db="EMBL/GenBank/DDBJ databases">
        <authorList>
            <person name="Pettersson B.M.F."/>
            <person name="Behra P.R.K."/>
            <person name="Ramesh M."/>
            <person name="Das S."/>
            <person name="Dasgupta S."/>
            <person name="Kirsebom L.A."/>
        </authorList>
    </citation>
    <scope>NUCLEOTIDE SEQUENCE</scope>
    <source>
        <strain evidence="1">DSM 44838</strain>
    </source>
</reference>
<dbReference type="Proteomes" id="UP001141629">
    <property type="component" value="Unassembled WGS sequence"/>
</dbReference>
<dbReference type="InterPro" id="IPR010310">
    <property type="entry name" value="T7SS_ESAT-6-like"/>
</dbReference>
<protein>
    <submittedName>
        <fullName evidence="1">WXG100 family type VII secretion target</fullName>
    </submittedName>
</protein>
<evidence type="ECO:0000313" key="1">
    <source>
        <dbReference type="EMBL" id="MCV7420508.1"/>
    </source>
</evidence>
<gene>
    <name evidence="1" type="ORF">H7K45_08145</name>
</gene>
<sequence length="99" mass="10462">MPEDLRVDPIDLRLSSDHMDMHRSELAAAHTAANGDIEAAQAGWVGASGAALQAKLAEWQDVTVTLTTDIAAHGEAFTNAAQGYATVDHDGAKHVDEQL</sequence>
<dbReference type="RefSeq" id="WP_263995290.1">
    <property type="nucleotide sequence ID" value="NZ_JACKVK010000005.1"/>
</dbReference>
<organism evidence="1 2">
    <name type="scientific">Mycobacterium yunnanensis</name>
    <dbReference type="NCBI Taxonomy" id="368477"/>
    <lineage>
        <taxon>Bacteria</taxon>
        <taxon>Bacillati</taxon>
        <taxon>Actinomycetota</taxon>
        <taxon>Actinomycetes</taxon>
        <taxon>Mycobacteriales</taxon>
        <taxon>Mycobacteriaceae</taxon>
        <taxon>Mycobacterium</taxon>
    </lineage>
</organism>
<dbReference type="Gene3D" id="1.10.287.1060">
    <property type="entry name" value="ESAT-6-like"/>
    <property type="match status" value="1"/>
</dbReference>
<comment type="caution">
    <text evidence="1">The sequence shown here is derived from an EMBL/GenBank/DDBJ whole genome shotgun (WGS) entry which is preliminary data.</text>
</comment>
<dbReference type="EMBL" id="JACKVK010000005">
    <property type="protein sequence ID" value="MCV7420508.1"/>
    <property type="molecule type" value="Genomic_DNA"/>
</dbReference>
<name>A0A9X2YJG8_9MYCO</name>